<keyword evidence="12" id="KW-0137">Centromere</keyword>
<organism evidence="15 16">
    <name type="scientific">Chrysochloris asiatica</name>
    <name type="common">Cape golden mole</name>
    <dbReference type="NCBI Taxonomy" id="185453"/>
    <lineage>
        <taxon>Eukaryota</taxon>
        <taxon>Metazoa</taxon>
        <taxon>Chordata</taxon>
        <taxon>Craniata</taxon>
        <taxon>Vertebrata</taxon>
        <taxon>Euteleostomi</taxon>
        <taxon>Mammalia</taxon>
        <taxon>Eutheria</taxon>
        <taxon>Afrotheria</taxon>
        <taxon>Chrysochloridae</taxon>
        <taxon>Chrysochlorinae</taxon>
        <taxon>Chrysochloris</taxon>
    </lineage>
</organism>
<keyword evidence="11" id="KW-0131">Cell cycle</keyword>
<keyword evidence="9" id="KW-0995">Kinetochore</keyword>
<dbReference type="GO" id="GO:0051301">
    <property type="term" value="P:cell division"/>
    <property type="evidence" value="ECO:0007669"/>
    <property type="project" value="UniProtKB-KW"/>
</dbReference>
<evidence type="ECO:0000256" key="7">
    <source>
        <dbReference type="ARBA" id="ARBA00022701"/>
    </source>
</evidence>
<name>A0A9B0T669_CHRAS</name>
<dbReference type="GeneID" id="102830929"/>
<evidence type="ECO:0000313" key="15">
    <source>
        <dbReference type="Proteomes" id="UP000504623"/>
    </source>
</evidence>
<reference evidence="16" key="1">
    <citation type="submission" date="2025-08" db="UniProtKB">
        <authorList>
            <consortium name="RefSeq"/>
        </authorList>
    </citation>
    <scope>IDENTIFICATION</scope>
    <source>
        <tissue evidence="16">Spleen</tissue>
    </source>
</reference>
<dbReference type="InterPro" id="IPR026762">
    <property type="entry name" value="Ska2"/>
</dbReference>
<dbReference type="InterPro" id="IPR042091">
    <property type="entry name" value="Ska2_N"/>
</dbReference>
<evidence type="ECO:0000256" key="6">
    <source>
        <dbReference type="ARBA" id="ARBA00022618"/>
    </source>
</evidence>
<evidence type="ECO:0000256" key="13">
    <source>
        <dbReference type="ARBA" id="ARBA00029651"/>
    </source>
</evidence>
<evidence type="ECO:0000256" key="10">
    <source>
        <dbReference type="ARBA" id="ARBA00023212"/>
    </source>
</evidence>
<evidence type="ECO:0000259" key="14">
    <source>
        <dbReference type="Pfam" id="PF16740"/>
    </source>
</evidence>
<keyword evidence="6" id="KW-0132">Cell division</keyword>
<evidence type="ECO:0000256" key="4">
    <source>
        <dbReference type="ARBA" id="ARBA00022454"/>
    </source>
</evidence>
<accession>A0A9B0T669</accession>
<dbReference type="PANTHER" id="PTHR32017">
    <property type="entry name" value="SPINDLE AND KINETOCHORE-ASSOCIATED PROTEIN 2"/>
    <property type="match status" value="1"/>
</dbReference>
<evidence type="ECO:0000313" key="16">
    <source>
        <dbReference type="RefSeq" id="XP_006859238.1"/>
    </source>
</evidence>
<dbReference type="Pfam" id="PF16740">
    <property type="entry name" value="SKA2"/>
    <property type="match status" value="1"/>
</dbReference>
<dbReference type="Gene3D" id="6.10.250.1380">
    <property type="match status" value="1"/>
</dbReference>
<proteinExistence type="inferred from homology"/>
<evidence type="ECO:0000256" key="2">
    <source>
        <dbReference type="ARBA" id="ARBA00004629"/>
    </source>
</evidence>
<keyword evidence="15" id="KW-1185">Reference proteome</keyword>
<keyword evidence="7" id="KW-0493">Microtubule</keyword>
<dbReference type="OrthoDB" id="193920at2759"/>
<evidence type="ECO:0000256" key="5">
    <source>
        <dbReference type="ARBA" id="ARBA00022490"/>
    </source>
</evidence>
<comment type="subcellular location">
    <subcellularLocation>
        <location evidence="2">Chromosome</location>
        <location evidence="2">Centromere</location>
        <location evidence="2">Kinetochore</location>
    </subcellularLocation>
    <subcellularLocation>
        <location evidence="1">Cytoplasm</location>
        <location evidence="1">Cytoskeleton</location>
        <location evidence="1">Spindle</location>
    </subcellularLocation>
</comment>
<dbReference type="GO" id="GO:0000278">
    <property type="term" value="P:mitotic cell cycle"/>
    <property type="evidence" value="ECO:0007669"/>
    <property type="project" value="TreeGrafter"/>
</dbReference>
<dbReference type="Proteomes" id="UP000504623">
    <property type="component" value="Unplaced"/>
</dbReference>
<evidence type="ECO:0000256" key="8">
    <source>
        <dbReference type="ARBA" id="ARBA00022776"/>
    </source>
</evidence>
<dbReference type="GO" id="GO:0008017">
    <property type="term" value="F:microtubule binding"/>
    <property type="evidence" value="ECO:0007669"/>
    <property type="project" value="InterPro"/>
</dbReference>
<protein>
    <recommendedName>
        <fullName evidence="13">Protein FAM33A</fullName>
    </recommendedName>
</protein>
<keyword evidence="8" id="KW-0498">Mitosis</keyword>
<keyword evidence="5" id="KW-0963">Cytoplasm</keyword>
<dbReference type="RefSeq" id="XP_006859238.1">
    <property type="nucleotide sequence ID" value="XM_006859176.1"/>
</dbReference>
<evidence type="ECO:0000256" key="12">
    <source>
        <dbReference type="ARBA" id="ARBA00023328"/>
    </source>
</evidence>
<dbReference type="GO" id="GO:0005876">
    <property type="term" value="C:spindle microtubule"/>
    <property type="evidence" value="ECO:0007669"/>
    <property type="project" value="InterPro"/>
</dbReference>
<evidence type="ECO:0000256" key="1">
    <source>
        <dbReference type="ARBA" id="ARBA00004186"/>
    </source>
</evidence>
<keyword evidence="4" id="KW-0158">Chromosome</keyword>
<comment type="similarity">
    <text evidence="3">Belongs to the SKA2 family.</text>
</comment>
<evidence type="ECO:0000256" key="11">
    <source>
        <dbReference type="ARBA" id="ARBA00023306"/>
    </source>
</evidence>
<keyword evidence="10" id="KW-0206">Cytoskeleton</keyword>
<dbReference type="PANTHER" id="PTHR32017:SF3">
    <property type="entry name" value="SPINDLE AND KINETOCHORE-ASSOCIATED PROTEIN 2"/>
    <property type="match status" value="1"/>
</dbReference>
<feature type="domain" description="Ska2 N-terminal" evidence="14">
    <location>
        <begin position="47"/>
        <end position="149"/>
    </location>
</feature>
<gene>
    <name evidence="16" type="primary">LOC102830929</name>
</gene>
<evidence type="ECO:0000256" key="9">
    <source>
        <dbReference type="ARBA" id="ARBA00022838"/>
    </source>
</evidence>
<dbReference type="GO" id="GO:0000940">
    <property type="term" value="C:outer kinetochore"/>
    <property type="evidence" value="ECO:0007669"/>
    <property type="project" value="InterPro"/>
</dbReference>
<evidence type="ECO:0000256" key="3">
    <source>
        <dbReference type="ARBA" id="ARBA00010684"/>
    </source>
</evidence>
<dbReference type="GO" id="GO:0007059">
    <property type="term" value="P:chromosome segregation"/>
    <property type="evidence" value="ECO:0007669"/>
    <property type="project" value="InterPro"/>
</dbReference>
<dbReference type="AlphaFoldDB" id="A0A9B0T669"/>
<sequence length="179" mass="20297">MGSGRATTVKITVRGRATKLSSAKSSCRPMGRKASEFLGIIYHNFEFQEADSDLDCILYRLEYEIKKYPNSAGGKDPVTHLKKLSAIKSFHPTLPTRFKPVAVEQKEMKGHVYITLNKTMTVIQEMQKLTDLELSPLTEEEKTAEKQLKSHVPDFEKMNLPKGTLIEKTSVSEKFRKMS</sequence>